<dbReference type="PANTHER" id="PTHR34524:SF6">
    <property type="entry name" value="CALCYPHOSINE LIKE"/>
    <property type="match status" value="1"/>
</dbReference>
<dbReference type="InterPro" id="IPR018247">
    <property type="entry name" value="EF_Hand_1_Ca_BS"/>
</dbReference>
<proteinExistence type="predicted"/>
<dbReference type="EMBL" id="MU069503">
    <property type="protein sequence ID" value="KAF5840795.1"/>
    <property type="molecule type" value="Genomic_DNA"/>
</dbReference>
<keyword evidence="7" id="KW-1185">Reference proteome</keyword>
<feature type="region of interest" description="Disordered" evidence="4">
    <location>
        <begin position="1"/>
        <end position="93"/>
    </location>
</feature>
<evidence type="ECO:0000313" key="7">
    <source>
        <dbReference type="Proteomes" id="UP000815325"/>
    </source>
</evidence>
<name>A0ABQ7H1S7_DUNSA</name>
<dbReference type="Gene3D" id="1.10.238.10">
    <property type="entry name" value="EF-hand"/>
    <property type="match status" value="1"/>
</dbReference>
<organism evidence="6 7">
    <name type="scientific">Dunaliella salina</name>
    <name type="common">Green alga</name>
    <name type="synonym">Protococcus salinus</name>
    <dbReference type="NCBI Taxonomy" id="3046"/>
    <lineage>
        <taxon>Eukaryota</taxon>
        <taxon>Viridiplantae</taxon>
        <taxon>Chlorophyta</taxon>
        <taxon>core chlorophytes</taxon>
        <taxon>Chlorophyceae</taxon>
        <taxon>CS clade</taxon>
        <taxon>Chlamydomonadales</taxon>
        <taxon>Dunaliellaceae</taxon>
        <taxon>Dunaliella</taxon>
    </lineage>
</organism>
<protein>
    <recommendedName>
        <fullName evidence="5">EF-hand domain-containing protein</fullName>
    </recommendedName>
</protein>
<evidence type="ECO:0000256" key="4">
    <source>
        <dbReference type="SAM" id="MobiDB-lite"/>
    </source>
</evidence>
<dbReference type="SUPFAM" id="SSF47473">
    <property type="entry name" value="EF-hand"/>
    <property type="match status" value="1"/>
</dbReference>
<evidence type="ECO:0000256" key="1">
    <source>
        <dbReference type="ARBA" id="ARBA00022723"/>
    </source>
</evidence>
<keyword evidence="2" id="KW-0677">Repeat</keyword>
<feature type="compositionally biased region" description="Polar residues" evidence="4">
    <location>
        <begin position="144"/>
        <end position="157"/>
    </location>
</feature>
<evidence type="ECO:0000256" key="3">
    <source>
        <dbReference type="ARBA" id="ARBA00022837"/>
    </source>
</evidence>
<keyword evidence="1" id="KW-0479">Metal-binding</keyword>
<sequence>MPLSSSPTLQRRFAEPAFAAQPTAVATSAPHTGQGGSKSQDLQPGSTPALPPLHLNGGPPAPIDSSNPVAHSMPGPEGFLMQHGSEQQGWRERGERESFMNEGTGYQDHYHHSLQQQQQHQQHQQHQLQHQHQRYQQQQQQQQGTFTATPSTRSSLPHTPKPLAWQPPWHQPFQPLGAWQSLSSSPRQRPHTQASPSRQVQTPVVNTLAVGDPRTQMPRVNQARNRLERFTPTRGMMLSVFEELDRFGENKLTASTLEDAAVRVGLNAEQIRRFYSMLDPQNRGYITMRDWGNATLNNQVMGFTRLYVQATRGLHGKMMDAREVQSVALAMQIALSRLQMKSMGRSVAHARLFNIFEFMDTDRNGGLSLQEIRDAFSAIGINVTDQVLQDIMKKFDKDQNGTIDYREFIKGLYPIMSQGCRVFD</sequence>
<gene>
    <name evidence="6" type="ORF">DUNSADRAFT_15503</name>
</gene>
<dbReference type="PROSITE" id="PS00018">
    <property type="entry name" value="EF_HAND_1"/>
    <property type="match status" value="1"/>
</dbReference>
<dbReference type="Proteomes" id="UP000815325">
    <property type="component" value="Unassembled WGS sequence"/>
</dbReference>
<dbReference type="SMART" id="SM00054">
    <property type="entry name" value="EFh"/>
    <property type="match status" value="2"/>
</dbReference>
<dbReference type="PROSITE" id="PS50222">
    <property type="entry name" value="EF_HAND_2"/>
    <property type="match status" value="2"/>
</dbReference>
<dbReference type="PANTHER" id="PTHR34524">
    <property type="entry name" value="CALCYPHOSIN"/>
    <property type="match status" value="1"/>
</dbReference>
<dbReference type="InterPro" id="IPR051581">
    <property type="entry name" value="Ca-bind"/>
</dbReference>
<evidence type="ECO:0000256" key="2">
    <source>
        <dbReference type="ARBA" id="ARBA00022737"/>
    </source>
</evidence>
<feature type="domain" description="EF-hand" evidence="5">
    <location>
        <begin position="347"/>
        <end position="382"/>
    </location>
</feature>
<feature type="compositionally biased region" description="Polar residues" evidence="4">
    <location>
        <begin position="24"/>
        <end position="46"/>
    </location>
</feature>
<dbReference type="InterPro" id="IPR011992">
    <property type="entry name" value="EF-hand-dom_pair"/>
</dbReference>
<dbReference type="InterPro" id="IPR002048">
    <property type="entry name" value="EF_hand_dom"/>
</dbReference>
<comment type="caution">
    <text evidence="6">The sequence shown here is derived from an EMBL/GenBank/DDBJ whole genome shotgun (WGS) entry which is preliminary data.</text>
</comment>
<feature type="compositionally biased region" description="Low complexity" evidence="4">
    <location>
        <begin position="113"/>
        <end position="143"/>
    </location>
</feature>
<feature type="compositionally biased region" description="Polar residues" evidence="4">
    <location>
        <begin position="180"/>
        <end position="202"/>
    </location>
</feature>
<feature type="domain" description="EF-hand" evidence="5">
    <location>
        <begin position="383"/>
        <end position="418"/>
    </location>
</feature>
<feature type="region of interest" description="Disordered" evidence="4">
    <location>
        <begin position="111"/>
        <end position="202"/>
    </location>
</feature>
<evidence type="ECO:0000313" key="6">
    <source>
        <dbReference type="EMBL" id="KAF5840795.1"/>
    </source>
</evidence>
<accession>A0ABQ7H1S7</accession>
<evidence type="ECO:0000259" key="5">
    <source>
        <dbReference type="PROSITE" id="PS50222"/>
    </source>
</evidence>
<keyword evidence="3" id="KW-0106">Calcium</keyword>
<reference evidence="6" key="1">
    <citation type="submission" date="2017-08" db="EMBL/GenBank/DDBJ databases">
        <authorList>
            <person name="Polle J.E."/>
            <person name="Barry K."/>
            <person name="Cushman J."/>
            <person name="Schmutz J."/>
            <person name="Tran D."/>
            <person name="Hathwaick L.T."/>
            <person name="Yim W.C."/>
            <person name="Jenkins J."/>
            <person name="Mckie-Krisberg Z.M."/>
            <person name="Prochnik S."/>
            <person name="Lindquist E."/>
            <person name="Dockter R.B."/>
            <person name="Adam C."/>
            <person name="Molina H."/>
            <person name="Bunkerborg J."/>
            <person name="Jin E."/>
            <person name="Buchheim M."/>
            <person name="Magnuson J."/>
        </authorList>
    </citation>
    <scope>NUCLEOTIDE SEQUENCE</scope>
    <source>
        <strain evidence="6">CCAP 19/18</strain>
    </source>
</reference>
<dbReference type="CDD" id="cd00051">
    <property type="entry name" value="EFh"/>
    <property type="match status" value="1"/>
</dbReference>
<dbReference type="Pfam" id="PF13499">
    <property type="entry name" value="EF-hand_7"/>
    <property type="match status" value="1"/>
</dbReference>